<comment type="similarity">
    <text evidence="3">Belongs to the dCTP deaminase family.</text>
</comment>
<comment type="pathway">
    <text evidence="3">Pyrimidine metabolism; dUMP biosynthesis; dUMP from dCTP (dUTP route): step 1/2.</text>
</comment>
<dbReference type="RefSeq" id="WP_085053386.1">
    <property type="nucleotide sequence ID" value="NZ_LNQR01000108.1"/>
</dbReference>
<evidence type="ECO:0000256" key="1">
    <source>
        <dbReference type="ARBA" id="ARBA00022801"/>
    </source>
</evidence>
<dbReference type="PANTHER" id="PTHR42680">
    <property type="entry name" value="DCTP DEAMINASE"/>
    <property type="match status" value="1"/>
</dbReference>
<dbReference type="SUPFAM" id="SSF51283">
    <property type="entry name" value="dUTPase-like"/>
    <property type="match status" value="1"/>
</dbReference>
<dbReference type="NCBIfam" id="TIGR02274">
    <property type="entry name" value="dCTP_deam"/>
    <property type="match status" value="1"/>
</dbReference>
<dbReference type="PANTHER" id="PTHR42680:SF3">
    <property type="entry name" value="DCTP DEAMINASE"/>
    <property type="match status" value="1"/>
</dbReference>
<dbReference type="Gene3D" id="2.70.40.10">
    <property type="match status" value="1"/>
</dbReference>
<dbReference type="Pfam" id="PF22769">
    <property type="entry name" value="DCD"/>
    <property type="match status" value="1"/>
</dbReference>
<gene>
    <name evidence="3" type="primary">dcd</name>
    <name evidence="4" type="ORF">ASN18_2766</name>
</gene>
<feature type="active site" description="Proton donor/acceptor" evidence="3">
    <location>
        <position position="133"/>
    </location>
</feature>
<evidence type="ECO:0000313" key="5">
    <source>
        <dbReference type="Proteomes" id="UP000060487"/>
    </source>
</evidence>
<proteinExistence type="inferred from homology"/>
<dbReference type="InterPro" id="IPR036157">
    <property type="entry name" value="dUTPase-like_sf"/>
</dbReference>
<dbReference type="EC" id="3.5.4.13" evidence="3"/>
<feature type="binding site" evidence="3">
    <location>
        <position position="173"/>
    </location>
    <ligand>
        <name>dCTP</name>
        <dbReference type="ChEBI" id="CHEBI:61481"/>
    </ligand>
</feature>
<feature type="binding site" evidence="3">
    <location>
        <begin position="131"/>
        <end position="133"/>
    </location>
    <ligand>
        <name>dCTP</name>
        <dbReference type="ChEBI" id="CHEBI:61481"/>
    </ligand>
</feature>
<keyword evidence="1 3" id="KW-0378">Hydrolase</keyword>
<comment type="function">
    <text evidence="3">Catalyzes the deamination of dCTP to dUTP.</text>
</comment>
<keyword evidence="3" id="KW-0547">Nucleotide-binding</keyword>
<sequence length="191" mass="21251">MVLSDRDIRLYLKSGAIKVVPPPDLDKQLGACTLDMRLGNVFKLFEHSKYPILDLKSEVSIDDIMKSIEVTDNECFILQPGEFALAMTKESLELPDNLVGRIDGRSSLGRLGLIIHGTASTFEPGWSGNPTLELSNIGRMPIALYPGMRICSFTFEMLSSTAEVPYRIKVRAKYMNQAEPLPSKITDDDLI</sequence>
<comment type="subunit">
    <text evidence="3">Homotrimer.</text>
</comment>
<organism evidence="4 5">
    <name type="scientific">Candidatus Magnetominusculus xianensis</name>
    <dbReference type="NCBI Taxonomy" id="1748249"/>
    <lineage>
        <taxon>Bacteria</taxon>
        <taxon>Pseudomonadati</taxon>
        <taxon>Nitrospirota</taxon>
        <taxon>Nitrospiria</taxon>
        <taxon>Nitrospirales</taxon>
        <taxon>Nitrospiraceae</taxon>
        <taxon>Candidatus Magnetominusculus</taxon>
    </lineage>
</organism>
<dbReference type="Proteomes" id="UP000060487">
    <property type="component" value="Unassembled WGS sequence"/>
</dbReference>
<dbReference type="EMBL" id="LNQR01000108">
    <property type="protein sequence ID" value="KWT79145.1"/>
    <property type="molecule type" value="Genomic_DNA"/>
</dbReference>
<dbReference type="GO" id="GO:0008829">
    <property type="term" value="F:dCTP deaminase activity"/>
    <property type="evidence" value="ECO:0007669"/>
    <property type="project" value="UniProtKB-EC"/>
</dbReference>
<evidence type="ECO:0000313" key="4">
    <source>
        <dbReference type="EMBL" id="KWT79145.1"/>
    </source>
</evidence>
<name>A0ABR5SC44_9BACT</name>
<feature type="binding site" evidence="3">
    <location>
        <position position="177"/>
    </location>
    <ligand>
        <name>dCTP</name>
        <dbReference type="ChEBI" id="CHEBI:61481"/>
    </ligand>
</feature>
<dbReference type="CDD" id="cd07557">
    <property type="entry name" value="trimeric_dUTPase"/>
    <property type="match status" value="1"/>
</dbReference>
<dbReference type="HAMAP" id="MF_00146">
    <property type="entry name" value="dCTP_deaminase"/>
    <property type="match status" value="1"/>
</dbReference>
<accession>A0ABR5SC44</accession>
<keyword evidence="5" id="KW-1185">Reference proteome</keyword>
<feature type="binding site" evidence="3">
    <location>
        <position position="166"/>
    </location>
    <ligand>
        <name>dCTP</name>
        <dbReference type="ChEBI" id="CHEBI:61481"/>
    </ligand>
</feature>
<dbReference type="InterPro" id="IPR033704">
    <property type="entry name" value="dUTPase_trimeric"/>
</dbReference>
<dbReference type="InterPro" id="IPR011962">
    <property type="entry name" value="dCTP_deaminase"/>
</dbReference>
<evidence type="ECO:0000256" key="3">
    <source>
        <dbReference type="HAMAP-Rule" id="MF_00146"/>
    </source>
</evidence>
<feature type="binding site" evidence="3">
    <location>
        <begin position="105"/>
        <end position="110"/>
    </location>
    <ligand>
        <name>dCTP</name>
        <dbReference type="ChEBI" id="CHEBI:61481"/>
    </ligand>
</feature>
<comment type="caution">
    <text evidence="3">Lacks conserved residue(s) required for the propagation of feature annotation.</text>
</comment>
<protein>
    <recommendedName>
        <fullName evidence="3">dCTP deaminase</fullName>
        <ecNumber evidence="3">3.5.4.13</ecNumber>
    </recommendedName>
    <alternativeName>
        <fullName evidence="3">Deoxycytidine triphosphate deaminase</fullName>
    </alternativeName>
</protein>
<comment type="caution">
    <text evidence="4">The sequence shown here is derived from an EMBL/GenBank/DDBJ whole genome shotgun (WGS) entry which is preliminary data.</text>
</comment>
<reference evidence="4 5" key="1">
    <citation type="submission" date="2015-11" db="EMBL/GenBank/DDBJ databases">
        <authorList>
            <person name="Lin W."/>
        </authorList>
    </citation>
    <scope>NUCLEOTIDE SEQUENCE [LARGE SCALE GENOMIC DNA]</scope>
    <source>
        <strain evidence="4 5">HCH-1</strain>
    </source>
</reference>
<comment type="catalytic activity">
    <reaction evidence="3">
        <text>dCTP + H2O + H(+) = dUTP + NH4(+)</text>
        <dbReference type="Rhea" id="RHEA:22680"/>
        <dbReference type="ChEBI" id="CHEBI:15377"/>
        <dbReference type="ChEBI" id="CHEBI:15378"/>
        <dbReference type="ChEBI" id="CHEBI:28938"/>
        <dbReference type="ChEBI" id="CHEBI:61481"/>
        <dbReference type="ChEBI" id="CHEBI:61555"/>
        <dbReference type="EC" id="3.5.4.13"/>
    </reaction>
</comment>
<evidence type="ECO:0000256" key="2">
    <source>
        <dbReference type="ARBA" id="ARBA00023080"/>
    </source>
</evidence>
<keyword evidence="2 3" id="KW-0546">Nucleotide metabolism</keyword>